<protein>
    <recommendedName>
        <fullName evidence="2">cysteine-S-conjugate beta-lyase</fullName>
        <ecNumber evidence="2">4.4.1.13</ecNumber>
    </recommendedName>
</protein>
<reference evidence="7 8" key="1">
    <citation type="submission" date="2019-03" db="EMBL/GenBank/DDBJ databases">
        <title>Genomic Encyclopedia of Type Strains, Phase IV (KMG-IV): sequencing the most valuable type-strain genomes for metagenomic binning, comparative biology and taxonomic classification.</title>
        <authorList>
            <person name="Goeker M."/>
        </authorList>
    </citation>
    <scope>NUCLEOTIDE SEQUENCE [LARGE SCALE GENOMIC DNA]</scope>
    <source>
        <strain evidence="7 8">DSM 103426</strain>
    </source>
</reference>
<dbReference type="EMBL" id="SLZV01000007">
    <property type="protein sequence ID" value="TCS68694.1"/>
    <property type="molecule type" value="Genomic_DNA"/>
</dbReference>
<dbReference type="GO" id="GO:0047804">
    <property type="term" value="F:cysteine-S-conjugate beta-lyase activity"/>
    <property type="evidence" value="ECO:0007669"/>
    <property type="project" value="UniProtKB-EC"/>
</dbReference>
<dbReference type="PANTHER" id="PTHR43525:SF1">
    <property type="entry name" value="PROTEIN MALY"/>
    <property type="match status" value="1"/>
</dbReference>
<evidence type="ECO:0000256" key="4">
    <source>
        <dbReference type="ARBA" id="ARBA00023239"/>
    </source>
</evidence>
<comment type="cofactor">
    <cofactor evidence="1">
        <name>pyridoxal 5'-phosphate</name>
        <dbReference type="ChEBI" id="CHEBI:597326"/>
    </cofactor>
</comment>
<evidence type="ECO:0000256" key="2">
    <source>
        <dbReference type="ARBA" id="ARBA00012224"/>
    </source>
</evidence>
<dbReference type="InterPro" id="IPR015422">
    <property type="entry name" value="PyrdxlP-dep_Trfase_small"/>
</dbReference>
<feature type="domain" description="Aminotransferase class I/classII large" evidence="6">
    <location>
        <begin position="70"/>
        <end position="406"/>
    </location>
</feature>
<sequence>MIQQKGGKTMKYDFTTIVDRHGKDAVAVDLPEFFDPYKDGVTLKEGFDLIPMWVADMNFPAVPTIPKAMEERIRHTTYGYFEPRKEYFDCIIQWQKRRNGVEALTPECIGYENGVLGGVVSALRVFCSQGDTVLVHSPTYIGFTNTLKNNGFDIIHSPLVQDEDGIWRMDFEDMERKIKEHKIHAAILCSPHNPTGRVWERWELEKAMEIYKENDVYVISDEIWSDLVLYGNQHIPTQSVSEDAKNRTVALYAPSKTFNLAGMVGSYHIIYNKYIRERVEKESSLCHYNSINLLSMYALMGAYCEEGAEWTDELREVLGENVTYACDFIEAHFPGVKVSRPQGTYMLFLDCTEWCKEHGTTIDEVQAKGYEVGVVWQDGRAFHGPCAIRMNLALPFSRVKEAFDRLAEYVFC</sequence>
<dbReference type="AlphaFoldDB" id="A0A4R3JPQ0"/>
<evidence type="ECO:0000313" key="8">
    <source>
        <dbReference type="Proteomes" id="UP000294613"/>
    </source>
</evidence>
<evidence type="ECO:0000256" key="3">
    <source>
        <dbReference type="ARBA" id="ARBA00022898"/>
    </source>
</evidence>
<dbReference type="Pfam" id="PF00155">
    <property type="entry name" value="Aminotran_1_2"/>
    <property type="match status" value="1"/>
</dbReference>
<dbReference type="Gene3D" id="3.90.1150.10">
    <property type="entry name" value="Aspartate Aminotransferase, domain 1"/>
    <property type="match status" value="1"/>
</dbReference>
<dbReference type="GO" id="GO:0030170">
    <property type="term" value="F:pyridoxal phosphate binding"/>
    <property type="evidence" value="ECO:0007669"/>
    <property type="project" value="InterPro"/>
</dbReference>
<dbReference type="CDD" id="cd00609">
    <property type="entry name" value="AAT_like"/>
    <property type="match status" value="1"/>
</dbReference>
<organism evidence="7 8">
    <name type="scientific">Faecalimonas umbilicata</name>
    <dbReference type="NCBI Taxonomy" id="1912855"/>
    <lineage>
        <taxon>Bacteria</taxon>
        <taxon>Bacillati</taxon>
        <taxon>Bacillota</taxon>
        <taxon>Clostridia</taxon>
        <taxon>Lachnospirales</taxon>
        <taxon>Lachnospiraceae</taxon>
        <taxon>Faecalimonas</taxon>
    </lineage>
</organism>
<keyword evidence="4 7" id="KW-0456">Lyase</keyword>
<accession>A0A4R3JPQ0</accession>
<dbReference type="InterPro" id="IPR004839">
    <property type="entry name" value="Aminotransferase_I/II_large"/>
</dbReference>
<dbReference type="Gene3D" id="3.40.640.10">
    <property type="entry name" value="Type I PLP-dependent aspartate aminotransferase-like (Major domain)"/>
    <property type="match status" value="1"/>
</dbReference>
<dbReference type="EC" id="4.4.1.13" evidence="2"/>
<name>A0A4R3JPQ0_9FIRM</name>
<dbReference type="Proteomes" id="UP000294613">
    <property type="component" value="Unassembled WGS sequence"/>
</dbReference>
<comment type="caution">
    <text evidence="7">The sequence shown here is derived from an EMBL/GenBank/DDBJ whole genome shotgun (WGS) entry which is preliminary data.</text>
</comment>
<evidence type="ECO:0000256" key="1">
    <source>
        <dbReference type="ARBA" id="ARBA00001933"/>
    </source>
</evidence>
<evidence type="ECO:0000259" key="6">
    <source>
        <dbReference type="Pfam" id="PF00155"/>
    </source>
</evidence>
<evidence type="ECO:0000313" key="7">
    <source>
        <dbReference type="EMBL" id="TCS68694.1"/>
    </source>
</evidence>
<comment type="similarity">
    <text evidence="5">Belongs to the class-II pyridoxal-phosphate-dependent aminotransferase family. MalY/PatB cystathionine beta-lyase subfamily.</text>
</comment>
<dbReference type="InterPro" id="IPR051798">
    <property type="entry name" value="Class-II_PLP-Dep_Aminotrans"/>
</dbReference>
<evidence type="ECO:0000256" key="5">
    <source>
        <dbReference type="ARBA" id="ARBA00037974"/>
    </source>
</evidence>
<proteinExistence type="inferred from homology"/>
<dbReference type="PANTHER" id="PTHR43525">
    <property type="entry name" value="PROTEIN MALY"/>
    <property type="match status" value="1"/>
</dbReference>
<dbReference type="RefSeq" id="WP_008976530.1">
    <property type="nucleotide sequence ID" value="NZ_BHEO01000008.1"/>
</dbReference>
<gene>
    <name evidence="7" type="ORF">EDD74_10785</name>
</gene>
<keyword evidence="3" id="KW-0663">Pyridoxal phosphate</keyword>
<dbReference type="InterPro" id="IPR015421">
    <property type="entry name" value="PyrdxlP-dep_Trfase_major"/>
</dbReference>
<dbReference type="InterPro" id="IPR015424">
    <property type="entry name" value="PyrdxlP-dep_Trfase"/>
</dbReference>
<dbReference type="SUPFAM" id="SSF53383">
    <property type="entry name" value="PLP-dependent transferases"/>
    <property type="match status" value="1"/>
</dbReference>